<dbReference type="InterPro" id="IPR046242">
    <property type="entry name" value="DUF6275"/>
</dbReference>
<evidence type="ECO:0000313" key="1">
    <source>
        <dbReference type="EMBL" id="VDG27884.1"/>
    </source>
</evidence>
<dbReference type="Pfam" id="PF19791">
    <property type="entry name" value="DUF6275"/>
    <property type="match status" value="1"/>
</dbReference>
<dbReference type="EMBL" id="UYIG01000068">
    <property type="protein sequence ID" value="VDG27884.1"/>
    <property type="molecule type" value="Genomic_DNA"/>
</dbReference>
<reference evidence="1 2" key="1">
    <citation type="submission" date="2018-11" db="EMBL/GenBank/DDBJ databases">
        <authorList>
            <person name="Wuyts S."/>
        </authorList>
    </citation>
    <scope>NUCLEOTIDE SEQUENCE [LARGE SCALE GENOMIC DNA]</scope>
    <source>
        <strain evidence="1">Lactobacillus mudanjiangensis AMBF249</strain>
    </source>
</reference>
<organism evidence="1 2">
    <name type="scientific">Lactiplantibacillus mudanjiangensis</name>
    <dbReference type="NCBI Taxonomy" id="1296538"/>
    <lineage>
        <taxon>Bacteria</taxon>
        <taxon>Bacillati</taxon>
        <taxon>Bacillota</taxon>
        <taxon>Bacilli</taxon>
        <taxon>Lactobacillales</taxon>
        <taxon>Lactobacillaceae</taxon>
        <taxon>Lactiplantibacillus</taxon>
    </lineage>
</organism>
<dbReference type="Proteomes" id="UP000289996">
    <property type="component" value="Unassembled WGS sequence"/>
</dbReference>
<protein>
    <submittedName>
        <fullName evidence="1">Uncharacterized protein</fullName>
    </submittedName>
</protein>
<accession>A0A660E6H5</accession>
<dbReference type="AlphaFoldDB" id="A0A660E6H5"/>
<gene>
    <name evidence="1" type="ORF">MUDAN_MDHGFNIF_02700</name>
</gene>
<proteinExistence type="predicted"/>
<name>A0A660E6H5_9LACO</name>
<evidence type="ECO:0000313" key="2">
    <source>
        <dbReference type="Proteomes" id="UP000289996"/>
    </source>
</evidence>
<keyword evidence="2" id="KW-1185">Reference proteome</keyword>
<sequence length="197" mass="23020">MRTKLIICYDNQSRSNRFERDLAYLRSVDPRVSVQFSGPELKSDGVVYKYVTIDNGRINLLSTIVADEYDVDYSVYSCVSSAESERLIMFIRAAWIRNKDRKQRDKENRTMKNDEFTAKCKQLVADYTNEHIDVTNDVKITTDNVFDVWNVKALQNNKALLSTTLSDGMYYEITCDGDKGKLYFDAYKKWENIEYDI</sequence>